<sequence length="435" mass="48955">MTALTTSKRKFNKILENITASSSSTSLASLSTKNASAMSVTAIPNEPPPKRVRNSLSGDSLTSVEGDRPGTAASTSSRPTSGLSLAQRAKSIRLIKKDKARESAEPKKAPNYTPWSHDHFVERMKTFADVKMWSPKPDKLSEVEWAKRGWVCENLNTVACKGGCEKRIVVKLEPKKKEDSVAESAEDIFEDDLDEALVDRYAKLIVDGHDEGCLWRKAGCKEDIYHVPMANYDDHIKPGLIERHKSLLNIRYKLPPLENLQYPGATPARLEKALPEELTQSLSSENFETTTPPESTDQKDVEKRIQLFALYGWYGEDRGKYSIVECHQCHQKTGLWMYLGEGTKLDLAEAHRVHCPWLNPESQGGRPIWEQLQKRLLNRIRETTTSSTYTTESSEPLEFSDIRPPSSAADSEQADKKRMSRLRKAMKSFGGKMKK</sequence>
<feature type="region of interest" description="Disordered" evidence="6">
    <location>
        <begin position="384"/>
        <end position="435"/>
    </location>
</feature>
<keyword evidence="2" id="KW-0479">Metal-binding</keyword>
<evidence type="ECO:0000256" key="5">
    <source>
        <dbReference type="ARBA" id="ARBA00023242"/>
    </source>
</evidence>
<keyword evidence="4" id="KW-0862">Zinc</keyword>
<feature type="compositionally biased region" description="Polar residues" evidence="6">
    <location>
        <begin position="280"/>
        <end position="295"/>
    </location>
</feature>
<gene>
    <name evidence="9" type="ORF">B0J12DRAFT_403160</name>
</gene>
<feature type="region of interest" description="Disordered" evidence="6">
    <location>
        <begin position="280"/>
        <end position="299"/>
    </location>
</feature>
<feature type="compositionally biased region" description="Polar residues" evidence="6">
    <location>
        <begin position="54"/>
        <end position="63"/>
    </location>
</feature>
<comment type="caution">
    <text evidence="9">The sequence shown here is derived from an EMBL/GenBank/DDBJ whole genome shotgun (WGS) entry which is preliminary data.</text>
</comment>
<dbReference type="Pfam" id="PF07967">
    <property type="entry name" value="zf-C3HC"/>
    <property type="match status" value="1"/>
</dbReference>
<reference evidence="9 10" key="1">
    <citation type="journal article" date="2021" name="Nat. Commun.">
        <title>Genetic determinants of endophytism in the Arabidopsis root mycobiome.</title>
        <authorList>
            <person name="Mesny F."/>
            <person name="Miyauchi S."/>
            <person name="Thiergart T."/>
            <person name="Pickel B."/>
            <person name="Atanasova L."/>
            <person name="Karlsson M."/>
            <person name="Huettel B."/>
            <person name="Barry K.W."/>
            <person name="Haridas S."/>
            <person name="Chen C."/>
            <person name="Bauer D."/>
            <person name="Andreopoulos W."/>
            <person name="Pangilinan J."/>
            <person name="LaButti K."/>
            <person name="Riley R."/>
            <person name="Lipzen A."/>
            <person name="Clum A."/>
            <person name="Drula E."/>
            <person name="Henrissat B."/>
            <person name="Kohler A."/>
            <person name="Grigoriev I.V."/>
            <person name="Martin F.M."/>
            <person name="Hacquard S."/>
        </authorList>
    </citation>
    <scope>NUCLEOTIDE SEQUENCE [LARGE SCALE GENOMIC DNA]</scope>
    <source>
        <strain evidence="9 10">MPI-SDFR-AT-0080</strain>
    </source>
</reference>
<dbReference type="Proteomes" id="UP000774617">
    <property type="component" value="Unassembled WGS sequence"/>
</dbReference>
<dbReference type="EMBL" id="JAGTJR010000007">
    <property type="protein sequence ID" value="KAH7057075.1"/>
    <property type="molecule type" value="Genomic_DNA"/>
</dbReference>
<dbReference type="InterPro" id="IPR013909">
    <property type="entry name" value="NuBaID_C"/>
</dbReference>
<evidence type="ECO:0000313" key="10">
    <source>
        <dbReference type="Proteomes" id="UP000774617"/>
    </source>
</evidence>
<feature type="compositionally biased region" description="Polar residues" evidence="6">
    <location>
        <begin position="72"/>
        <end position="84"/>
    </location>
</feature>
<evidence type="ECO:0000259" key="8">
    <source>
        <dbReference type="Pfam" id="PF08600"/>
    </source>
</evidence>
<evidence type="ECO:0000313" key="9">
    <source>
        <dbReference type="EMBL" id="KAH7057075.1"/>
    </source>
</evidence>
<feature type="domain" description="NuBaID C-terminal" evidence="8">
    <location>
        <begin position="308"/>
        <end position="367"/>
    </location>
</feature>
<organism evidence="9 10">
    <name type="scientific">Macrophomina phaseolina</name>
    <dbReference type="NCBI Taxonomy" id="35725"/>
    <lineage>
        <taxon>Eukaryota</taxon>
        <taxon>Fungi</taxon>
        <taxon>Dikarya</taxon>
        <taxon>Ascomycota</taxon>
        <taxon>Pezizomycotina</taxon>
        <taxon>Dothideomycetes</taxon>
        <taxon>Dothideomycetes incertae sedis</taxon>
        <taxon>Botryosphaeriales</taxon>
        <taxon>Botryosphaeriaceae</taxon>
        <taxon>Macrophomina</taxon>
    </lineage>
</organism>
<accession>A0ABQ8GJ95</accession>
<keyword evidence="3" id="KW-0863">Zinc-finger</keyword>
<protein>
    <submittedName>
        <fullName evidence="9">C3HC zinc finger-like-domain-containing protein</fullName>
    </submittedName>
</protein>
<dbReference type="PANTHER" id="PTHR15835">
    <property type="entry name" value="NUCLEAR-INTERACTING PARTNER OF ALK"/>
    <property type="match status" value="1"/>
</dbReference>
<proteinExistence type="predicted"/>
<feature type="compositionally biased region" description="Low complexity" evidence="6">
    <location>
        <begin position="384"/>
        <end position="394"/>
    </location>
</feature>
<evidence type="ECO:0000256" key="3">
    <source>
        <dbReference type="ARBA" id="ARBA00022771"/>
    </source>
</evidence>
<keyword evidence="10" id="KW-1185">Reference proteome</keyword>
<feature type="domain" description="C3HC-type" evidence="7">
    <location>
        <begin position="114"/>
        <end position="256"/>
    </location>
</feature>
<keyword evidence="5" id="KW-0539">Nucleus</keyword>
<evidence type="ECO:0000259" key="7">
    <source>
        <dbReference type="Pfam" id="PF07967"/>
    </source>
</evidence>
<feature type="compositionally biased region" description="Basic residues" evidence="6">
    <location>
        <begin position="418"/>
        <end position="435"/>
    </location>
</feature>
<evidence type="ECO:0000256" key="2">
    <source>
        <dbReference type="ARBA" id="ARBA00022723"/>
    </source>
</evidence>
<feature type="region of interest" description="Disordered" evidence="6">
    <location>
        <begin position="21"/>
        <end position="84"/>
    </location>
</feature>
<evidence type="ECO:0000256" key="6">
    <source>
        <dbReference type="SAM" id="MobiDB-lite"/>
    </source>
</evidence>
<dbReference type="InterPro" id="IPR012935">
    <property type="entry name" value="NuBaID_N"/>
</dbReference>
<dbReference type="PANTHER" id="PTHR15835:SF6">
    <property type="entry name" value="ZINC FINGER C3HC-TYPE PROTEIN 1"/>
    <property type="match status" value="1"/>
</dbReference>
<name>A0ABQ8GJ95_9PEZI</name>
<evidence type="ECO:0000256" key="4">
    <source>
        <dbReference type="ARBA" id="ARBA00022833"/>
    </source>
</evidence>
<evidence type="ECO:0000256" key="1">
    <source>
        <dbReference type="ARBA" id="ARBA00004123"/>
    </source>
</evidence>
<feature type="compositionally biased region" description="Low complexity" evidence="6">
    <location>
        <begin position="21"/>
        <end position="32"/>
    </location>
</feature>
<dbReference type="Pfam" id="PF08600">
    <property type="entry name" value="NuBaID_C"/>
    <property type="match status" value="1"/>
</dbReference>
<comment type="subcellular location">
    <subcellularLocation>
        <location evidence="1">Nucleus</location>
    </subcellularLocation>
</comment>